<evidence type="ECO:0000313" key="5">
    <source>
        <dbReference type="Proteomes" id="UP000185568"/>
    </source>
</evidence>
<dbReference type="RefSeq" id="WP_075399000.1">
    <property type="nucleotide sequence ID" value="NZ_MSDU01000027.1"/>
</dbReference>
<dbReference type="Pfam" id="PF01890">
    <property type="entry name" value="CbiG_C"/>
    <property type="match status" value="1"/>
</dbReference>
<dbReference type="OrthoDB" id="9781023at2"/>
<dbReference type="SUPFAM" id="SSF159664">
    <property type="entry name" value="CobE/GbiG C-terminal domain-like"/>
    <property type="match status" value="1"/>
</dbReference>
<comment type="caution">
    <text evidence="4">The sequence shown here is derived from an EMBL/GenBank/DDBJ whole genome shotgun (WGS) entry which is preliminary data.</text>
</comment>
<keyword evidence="5" id="KW-1185">Reference proteome</keyword>
<feature type="domain" description="Cobalamin biosynthesis central region" evidence="3">
    <location>
        <begin position="140"/>
        <end position="234"/>
    </location>
</feature>
<evidence type="ECO:0000259" key="2">
    <source>
        <dbReference type="Pfam" id="PF11760"/>
    </source>
</evidence>
<dbReference type="EMBL" id="MSDU01000027">
    <property type="protein sequence ID" value="OLN21950.1"/>
    <property type="molecule type" value="Genomic_DNA"/>
</dbReference>
<sequence>MKTAIVSITKHGTETGRKLAASISDADLYYMSKFEHGDEAEKGITLFEGSVRLILPELFQKYDGIVLIISLGAVVRMIAPILKDKKTDPAVVVLDDRAEHAISVLSGHIGGANELTHKVAALTGARPVITTASDVQKTIPVDMFGREFGWKFEYDRYLTQAAAAVVNEEPVLVVQESGEKNWWKHERKMPAHIGTVSSVEEAIRTAHNAALVVTHRLLTEEELTSLRYPVVYRPKSIVIGIGCNRGTEKAEIEAVIHEVLDTLSFSKSSVKTLASIELKKDEAGILEMAEQNGWPFVTYTPEQLNEAPMSEKSDTVYKFTGAYGVSEPAAYLASNGGEVVLPKQKSGNVTISVAVYKGDPVR</sequence>
<dbReference type="PANTHER" id="PTHR37477:SF1">
    <property type="entry name" value="COBALT-PRECORRIN-5A HYDROLASE"/>
    <property type="match status" value="1"/>
</dbReference>
<dbReference type="Gene3D" id="3.40.50.11220">
    <property type="match status" value="1"/>
</dbReference>
<dbReference type="STRING" id="1714264.BTO30_12165"/>
<dbReference type="InterPro" id="IPR021744">
    <property type="entry name" value="CbiG_N"/>
</dbReference>
<name>A0A1Q8Q3N1_9BACI</name>
<proteinExistence type="predicted"/>
<dbReference type="Pfam" id="PF11760">
    <property type="entry name" value="CbiG_N"/>
    <property type="match status" value="1"/>
</dbReference>
<dbReference type="InterPro" id="IPR052553">
    <property type="entry name" value="CbiG_hydrolase"/>
</dbReference>
<organism evidence="4 5">
    <name type="scientific">Domibacillus antri</name>
    <dbReference type="NCBI Taxonomy" id="1714264"/>
    <lineage>
        <taxon>Bacteria</taxon>
        <taxon>Bacillati</taxon>
        <taxon>Bacillota</taxon>
        <taxon>Bacilli</taxon>
        <taxon>Bacillales</taxon>
        <taxon>Bacillaceae</taxon>
        <taxon>Domibacillus</taxon>
    </lineage>
</organism>
<dbReference type="InterPro" id="IPR036518">
    <property type="entry name" value="CobE/GbiG_C_sf"/>
</dbReference>
<dbReference type="PANTHER" id="PTHR37477">
    <property type="entry name" value="COBALT-PRECORRIN-5A HYDROLASE"/>
    <property type="match status" value="1"/>
</dbReference>
<dbReference type="AlphaFoldDB" id="A0A1Q8Q3N1"/>
<gene>
    <name evidence="4" type="ORF">BTO30_12165</name>
</gene>
<dbReference type="GO" id="GO:0009236">
    <property type="term" value="P:cobalamin biosynthetic process"/>
    <property type="evidence" value="ECO:0007669"/>
    <property type="project" value="InterPro"/>
</dbReference>
<feature type="domain" description="CobE/GbiG C-terminal" evidence="1">
    <location>
        <begin position="237"/>
        <end position="354"/>
    </location>
</feature>
<dbReference type="InterPro" id="IPR021745">
    <property type="entry name" value="CbiG_mid"/>
</dbReference>
<protein>
    <submittedName>
        <fullName evidence="4">Cobalamin biosynthesis protein CbiG</fullName>
    </submittedName>
</protein>
<evidence type="ECO:0000259" key="3">
    <source>
        <dbReference type="Pfam" id="PF11761"/>
    </source>
</evidence>
<dbReference type="InterPro" id="IPR038029">
    <property type="entry name" value="GbiG_N_sf"/>
</dbReference>
<dbReference type="Pfam" id="PF11761">
    <property type="entry name" value="CbiG_mid"/>
    <property type="match status" value="1"/>
</dbReference>
<feature type="domain" description="Cobalamin synthesis G N-terminal" evidence="2">
    <location>
        <begin position="55"/>
        <end position="134"/>
    </location>
</feature>
<accession>A0A1Q8Q3N1</accession>
<dbReference type="Proteomes" id="UP000185568">
    <property type="component" value="Unassembled WGS sequence"/>
</dbReference>
<dbReference type="Gene3D" id="3.30.420.180">
    <property type="entry name" value="CobE/GbiG C-terminal domain"/>
    <property type="match status" value="1"/>
</dbReference>
<evidence type="ECO:0000259" key="1">
    <source>
        <dbReference type="Pfam" id="PF01890"/>
    </source>
</evidence>
<dbReference type="SUPFAM" id="SSF159672">
    <property type="entry name" value="CbiG N-terminal domain-like"/>
    <property type="match status" value="1"/>
</dbReference>
<dbReference type="InterPro" id="IPR002750">
    <property type="entry name" value="CobE/GbiG_C"/>
</dbReference>
<reference evidence="4 5" key="1">
    <citation type="submission" date="2016-12" db="EMBL/GenBank/DDBJ databases">
        <title>Domibacillus antri genome sequencing.</title>
        <authorList>
            <person name="Verma A."/>
            <person name="Krishnamurthi S."/>
        </authorList>
    </citation>
    <scope>NUCLEOTIDE SEQUENCE [LARGE SCALE GENOMIC DNA]</scope>
    <source>
        <strain evidence="4 5">XD80</strain>
    </source>
</reference>
<evidence type="ECO:0000313" key="4">
    <source>
        <dbReference type="EMBL" id="OLN21950.1"/>
    </source>
</evidence>